<sequence>MGTITELATGVSPRLAGMNFHFSTASMAAS</sequence>
<feature type="non-terminal residue" evidence="1">
    <location>
        <position position="30"/>
    </location>
</feature>
<evidence type="ECO:0000313" key="3">
    <source>
        <dbReference type="Proteomes" id="UP000238071"/>
    </source>
</evidence>
<comment type="caution">
    <text evidence="1">The sequence shown here is derived from an EMBL/GenBank/DDBJ whole genome shotgun (WGS) entry which is preliminary data.</text>
</comment>
<dbReference type="EMBL" id="PTIY01000030">
    <property type="protein sequence ID" value="PPK63880.1"/>
    <property type="molecule type" value="Genomic_DNA"/>
</dbReference>
<dbReference type="Proteomes" id="UP000238071">
    <property type="component" value="Unassembled WGS sequence"/>
</dbReference>
<dbReference type="AlphaFoldDB" id="A0A2S6GF94"/>
<evidence type="ECO:0000313" key="2">
    <source>
        <dbReference type="EMBL" id="PPK68593.1"/>
    </source>
</evidence>
<reference evidence="1 3" key="1">
    <citation type="submission" date="2018-02" db="EMBL/GenBank/DDBJ databases">
        <title>Subsurface microbial communities from deep shales in Ohio and West Virginia, USA.</title>
        <authorList>
            <person name="Wrighton K."/>
        </authorList>
    </citation>
    <scope>NUCLEOTIDE SEQUENCE [LARGE SCALE GENOMIC DNA]</scope>
    <source>
        <strain evidence="1 3">OWC-G53F</strain>
    </source>
</reference>
<accession>A0A2S6GF94</accession>
<name>A0A2S6GF94_9GAMM</name>
<protein>
    <submittedName>
        <fullName evidence="1">Uncharacterized protein</fullName>
    </submittedName>
</protein>
<gene>
    <name evidence="2" type="ORF">B0F88_1111</name>
    <name evidence="1" type="ORF">B0F88_13023</name>
</gene>
<evidence type="ECO:0000313" key="1">
    <source>
        <dbReference type="EMBL" id="PPK63880.1"/>
    </source>
</evidence>
<organism evidence="1 3">
    <name type="scientific">Methylobacter tundripaludum</name>
    <dbReference type="NCBI Taxonomy" id="173365"/>
    <lineage>
        <taxon>Bacteria</taxon>
        <taxon>Pseudomonadati</taxon>
        <taxon>Pseudomonadota</taxon>
        <taxon>Gammaproteobacteria</taxon>
        <taxon>Methylococcales</taxon>
        <taxon>Methylococcaceae</taxon>
        <taxon>Methylobacter</taxon>
    </lineage>
</organism>
<proteinExistence type="predicted"/>
<keyword evidence="3" id="KW-1185">Reference proteome</keyword>
<dbReference type="EMBL" id="PTIY01000011">
    <property type="protein sequence ID" value="PPK68593.1"/>
    <property type="molecule type" value="Genomic_DNA"/>
</dbReference>